<protein>
    <submittedName>
        <fullName evidence="2">Unannotated protein</fullName>
    </submittedName>
</protein>
<organism evidence="2">
    <name type="scientific">freshwater metagenome</name>
    <dbReference type="NCBI Taxonomy" id="449393"/>
    <lineage>
        <taxon>unclassified sequences</taxon>
        <taxon>metagenomes</taxon>
        <taxon>ecological metagenomes</taxon>
    </lineage>
</organism>
<dbReference type="EMBL" id="CAFBIY010000248">
    <property type="protein sequence ID" value="CAB4853386.1"/>
    <property type="molecule type" value="Genomic_DNA"/>
</dbReference>
<name>A0A6J7C5V1_9ZZZZ</name>
<evidence type="ECO:0000313" key="2">
    <source>
        <dbReference type="EMBL" id="CAB4853386.1"/>
    </source>
</evidence>
<gene>
    <name evidence="1" type="ORF">UFOPK3099_02665</name>
    <name evidence="2" type="ORF">UFOPK3267_02917</name>
</gene>
<accession>A0A6J7C5V1</accession>
<evidence type="ECO:0000313" key="1">
    <source>
        <dbReference type="EMBL" id="CAB4835106.1"/>
    </source>
</evidence>
<dbReference type="AlphaFoldDB" id="A0A6J7C5V1"/>
<reference evidence="2" key="1">
    <citation type="submission" date="2020-05" db="EMBL/GenBank/DDBJ databases">
        <authorList>
            <person name="Chiriac C."/>
            <person name="Salcher M."/>
            <person name="Ghai R."/>
            <person name="Kavagutti S V."/>
        </authorList>
    </citation>
    <scope>NUCLEOTIDE SEQUENCE</scope>
</reference>
<proteinExistence type="predicted"/>
<sequence>MVAVVVETVVVLEGDDAADAGEGAGVLCRVQQVAHRRCDCHRRGVANDAFEVVPGEGGLQGYLGSPHVCDREIHRGVVDAGESEDDYELIALNAVCRVTPPDFCERAHPPPQFAIGDGVKRRQVAADVATSDGLDDDFHIAFAERGPIAVAAERVLDDLLEQLTFRGHPFQYVEVG</sequence>
<dbReference type="EMBL" id="CAFAAV010000286">
    <property type="protein sequence ID" value="CAB4835106.1"/>
    <property type="molecule type" value="Genomic_DNA"/>
</dbReference>